<organism evidence="1 2">
    <name type="scientific">Aldrovandia affinis</name>
    <dbReference type="NCBI Taxonomy" id="143900"/>
    <lineage>
        <taxon>Eukaryota</taxon>
        <taxon>Metazoa</taxon>
        <taxon>Chordata</taxon>
        <taxon>Craniata</taxon>
        <taxon>Vertebrata</taxon>
        <taxon>Euteleostomi</taxon>
        <taxon>Actinopterygii</taxon>
        <taxon>Neopterygii</taxon>
        <taxon>Teleostei</taxon>
        <taxon>Notacanthiformes</taxon>
        <taxon>Halosauridae</taxon>
        <taxon>Aldrovandia</taxon>
    </lineage>
</organism>
<name>A0AAD7WYM3_9TELE</name>
<keyword evidence="2" id="KW-1185">Reference proteome</keyword>
<sequence>MDLRGPMMLGGDLICDRQRDAPPWLKESFRFVPGADEASAVTENAYGGQRASRSWETLGLATIHLPANLRPSVPSSAPRRPFL</sequence>
<proteinExistence type="predicted"/>
<reference evidence="1" key="1">
    <citation type="journal article" date="2023" name="Science">
        <title>Genome structures resolve the early diversification of teleost fishes.</title>
        <authorList>
            <person name="Parey E."/>
            <person name="Louis A."/>
            <person name="Montfort J."/>
            <person name="Bouchez O."/>
            <person name="Roques C."/>
            <person name="Iampietro C."/>
            <person name="Lluch J."/>
            <person name="Castinel A."/>
            <person name="Donnadieu C."/>
            <person name="Desvignes T."/>
            <person name="Floi Bucao C."/>
            <person name="Jouanno E."/>
            <person name="Wen M."/>
            <person name="Mejri S."/>
            <person name="Dirks R."/>
            <person name="Jansen H."/>
            <person name="Henkel C."/>
            <person name="Chen W.J."/>
            <person name="Zahm M."/>
            <person name="Cabau C."/>
            <person name="Klopp C."/>
            <person name="Thompson A.W."/>
            <person name="Robinson-Rechavi M."/>
            <person name="Braasch I."/>
            <person name="Lecointre G."/>
            <person name="Bobe J."/>
            <person name="Postlethwait J.H."/>
            <person name="Berthelot C."/>
            <person name="Roest Crollius H."/>
            <person name="Guiguen Y."/>
        </authorList>
    </citation>
    <scope>NUCLEOTIDE SEQUENCE</scope>
    <source>
        <strain evidence="1">NC1722</strain>
    </source>
</reference>
<protein>
    <submittedName>
        <fullName evidence="1">Uncharacterized protein</fullName>
    </submittedName>
</protein>
<dbReference type="Proteomes" id="UP001221898">
    <property type="component" value="Unassembled WGS sequence"/>
</dbReference>
<accession>A0AAD7WYM3</accession>
<gene>
    <name evidence="1" type="ORF">AAFF_G00063860</name>
</gene>
<comment type="caution">
    <text evidence="1">The sequence shown here is derived from an EMBL/GenBank/DDBJ whole genome shotgun (WGS) entry which is preliminary data.</text>
</comment>
<dbReference type="AlphaFoldDB" id="A0AAD7WYM3"/>
<evidence type="ECO:0000313" key="2">
    <source>
        <dbReference type="Proteomes" id="UP001221898"/>
    </source>
</evidence>
<dbReference type="EMBL" id="JAINUG010000014">
    <property type="protein sequence ID" value="KAJ8413788.1"/>
    <property type="molecule type" value="Genomic_DNA"/>
</dbReference>
<evidence type="ECO:0000313" key="1">
    <source>
        <dbReference type="EMBL" id="KAJ8413788.1"/>
    </source>
</evidence>